<evidence type="ECO:0000259" key="18">
    <source>
        <dbReference type="PROSITE" id="PS50026"/>
    </source>
</evidence>
<feature type="domain" description="EGF-like" evidence="18">
    <location>
        <begin position="1645"/>
        <end position="1681"/>
    </location>
</feature>
<dbReference type="SMART" id="SM00231">
    <property type="entry name" value="FA58C"/>
    <property type="match status" value="2"/>
</dbReference>
<feature type="disulfide bond" evidence="15">
    <location>
        <begin position="1785"/>
        <end position="1794"/>
    </location>
</feature>
<dbReference type="Pfam" id="PF00754">
    <property type="entry name" value="F5_F8_type_C"/>
    <property type="match status" value="1"/>
</dbReference>
<evidence type="ECO:0000256" key="15">
    <source>
        <dbReference type="PROSITE-ProRule" id="PRU00076"/>
    </source>
</evidence>
<dbReference type="SUPFAM" id="SSF57184">
    <property type="entry name" value="Growth factor receptor domain"/>
    <property type="match status" value="3"/>
</dbReference>
<evidence type="ECO:0000256" key="14">
    <source>
        <dbReference type="ARBA" id="ARBA00023180"/>
    </source>
</evidence>
<feature type="domain" description="EGF-like" evidence="18">
    <location>
        <begin position="1683"/>
        <end position="1719"/>
    </location>
</feature>
<dbReference type="InterPro" id="IPR013032">
    <property type="entry name" value="EGF-like_CS"/>
</dbReference>
<dbReference type="FunFam" id="2.10.25.10:FF:000146">
    <property type="entry name" value="Putative neurogenic locus notch"/>
    <property type="match status" value="1"/>
</dbReference>
<dbReference type="Proteomes" id="UP000678499">
    <property type="component" value="Unassembled WGS sequence"/>
</dbReference>
<evidence type="ECO:0000256" key="13">
    <source>
        <dbReference type="ARBA" id="ARBA00023157"/>
    </source>
</evidence>
<feature type="disulfide bond" evidence="15">
    <location>
        <begin position="1747"/>
        <end position="1756"/>
    </location>
</feature>
<dbReference type="PROSITE" id="PS00022">
    <property type="entry name" value="EGF_1"/>
    <property type="match status" value="13"/>
</dbReference>
<proteinExistence type="predicted"/>
<dbReference type="Pfam" id="PF02494">
    <property type="entry name" value="HYR"/>
    <property type="match status" value="2"/>
</dbReference>
<gene>
    <name evidence="21" type="ORF">NMOB1V02_LOCUS184</name>
</gene>
<dbReference type="GO" id="GO:0016020">
    <property type="term" value="C:membrane"/>
    <property type="evidence" value="ECO:0007669"/>
    <property type="project" value="UniProtKB-SubCell"/>
</dbReference>
<feature type="disulfide bond" evidence="15">
    <location>
        <begin position="1633"/>
        <end position="1642"/>
    </location>
</feature>
<feature type="domain" description="EGF-like" evidence="18">
    <location>
        <begin position="1529"/>
        <end position="1565"/>
    </location>
</feature>
<evidence type="ECO:0000256" key="5">
    <source>
        <dbReference type="ARBA" id="ARBA00022536"/>
    </source>
</evidence>
<feature type="domain" description="EGF-like" evidence="18">
    <location>
        <begin position="1370"/>
        <end position="1409"/>
    </location>
</feature>
<evidence type="ECO:0000256" key="1">
    <source>
        <dbReference type="ARBA" id="ARBA00004479"/>
    </source>
</evidence>
<evidence type="ECO:0000256" key="12">
    <source>
        <dbReference type="ARBA" id="ARBA00023136"/>
    </source>
</evidence>
<evidence type="ECO:0000256" key="2">
    <source>
        <dbReference type="ARBA" id="ARBA00004613"/>
    </source>
</evidence>
<feature type="domain" description="EGF-like" evidence="18">
    <location>
        <begin position="1492"/>
        <end position="1527"/>
    </location>
</feature>
<dbReference type="Gene3D" id="2.10.25.10">
    <property type="entry name" value="Laminin"/>
    <property type="match status" value="15"/>
</dbReference>
<evidence type="ECO:0000256" key="9">
    <source>
        <dbReference type="ARBA" id="ARBA00022737"/>
    </source>
</evidence>
<dbReference type="CDD" id="cd00054">
    <property type="entry name" value="EGF_CA"/>
    <property type="match status" value="10"/>
</dbReference>
<feature type="disulfide bond" evidence="16">
    <location>
        <begin position="308"/>
        <end position="335"/>
    </location>
</feature>
<feature type="domain" description="F5/8 type C" evidence="17">
    <location>
        <begin position="528"/>
        <end position="672"/>
    </location>
</feature>
<keyword evidence="3" id="KW-0217">Developmental protein</keyword>
<dbReference type="InterPro" id="IPR000421">
    <property type="entry name" value="FA58C"/>
</dbReference>
<evidence type="ECO:0000256" key="8">
    <source>
        <dbReference type="ARBA" id="ARBA00022729"/>
    </source>
</evidence>
<dbReference type="PROSITE" id="PS50825">
    <property type="entry name" value="HYR"/>
    <property type="match status" value="2"/>
</dbReference>
<evidence type="ECO:0000256" key="7">
    <source>
        <dbReference type="ARBA" id="ARBA00022692"/>
    </source>
</evidence>
<feature type="disulfide bond" evidence="15">
    <location>
        <begin position="1709"/>
        <end position="1718"/>
    </location>
</feature>
<feature type="domain" description="EGF-like" evidence="18">
    <location>
        <begin position="1411"/>
        <end position="1452"/>
    </location>
</feature>
<feature type="disulfide bond" evidence="15">
    <location>
        <begin position="1496"/>
        <end position="1506"/>
    </location>
</feature>
<dbReference type="SUPFAM" id="SSF57535">
    <property type="entry name" value="Complement control module/SCR domain"/>
    <property type="match status" value="2"/>
</dbReference>
<evidence type="ECO:0000256" key="6">
    <source>
        <dbReference type="ARBA" id="ARBA00022659"/>
    </source>
</evidence>
<feature type="domain" description="Sushi" evidence="20">
    <location>
        <begin position="415"/>
        <end position="478"/>
    </location>
</feature>
<dbReference type="FunFam" id="2.10.70.10:FF:000014">
    <property type="entry name" value="Membrane cofactor protein"/>
    <property type="match status" value="1"/>
</dbReference>
<dbReference type="Pfam" id="PF12661">
    <property type="entry name" value="hEGF"/>
    <property type="match status" value="1"/>
</dbReference>
<dbReference type="InterPro" id="IPR018097">
    <property type="entry name" value="EGF_Ca-bd_CS"/>
</dbReference>
<dbReference type="CDD" id="cd00033">
    <property type="entry name" value="CCP"/>
    <property type="match status" value="1"/>
</dbReference>
<dbReference type="InterPro" id="IPR049883">
    <property type="entry name" value="NOTCH1_EGF-like"/>
</dbReference>
<feature type="domain" description="EGF-like" evidence="18">
    <location>
        <begin position="1797"/>
        <end position="1833"/>
    </location>
</feature>
<dbReference type="EMBL" id="OA882050">
    <property type="protein sequence ID" value="CAD7272242.1"/>
    <property type="molecule type" value="Genomic_DNA"/>
</dbReference>
<dbReference type="InterPro" id="IPR000742">
    <property type="entry name" value="EGF"/>
</dbReference>
<keyword evidence="14" id="KW-0325">Glycoprotein</keyword>
<feature type="disulfide bond" evidence="15">
    <location>
        <begin position="1823"/>
        <end position="1832"/>
    </location>
</feature>
<dbReference type="InterPro" id="IPR008979">
    <property type="entry name" value="Galactose-bd-like_sf"/>
</dbReference>
<protein>
    <recommendedName>
        <fullName evidence="23">Fibropellin-1</fullName>
    </recommendedName>
</protein>
<feature type="domain" description="EGF-like" evidence="18">
    <location>
        <begin position="1759"/>
        <end position="1795"/>
    </location>
</feature>
<dbReference type="Pfam" id="PF07699">
    <property type="entry name" value="Ephrin_rec_like"/>
    <property type="match status" value="3"/>
</dbReference>
<dbReference type="Gene3D" id="2.60.120.260">
    <property type="entry name" value="Galactose-binding domain-like"/>
    <property type="match status" value="2"/>
</dbReference>
<dbReference type="Pfam" id="PF00008">
    <property type="entry name" value="EGF"/>
    <property type="match status" value="8"/>
</dbReference>
<dbReference type="GO" id="GO:0005576">
    <property type="term" value="C:extracellular region"/>
    <property type="evidence" value="ECO:0007669"/>
    <property type="project" value="UniProtKB-SubCell"/>
</dbReference>
<dbReference type="PANTHER" id="PTHR24049">
    <property type="entry name" value="CRUMBS FAMILY MEMBER"/>
    <property type="match status" value="1"/>
</dbReference>
<keyword evidence="8" id="KW-0732">Signal</keyword>
<evidence type="ECO:0000256" key="10">
    <source>
        <dbReference type="ARBA" id="ARBA00022976"/>
    </source>
</evidence>
<feature type="disulfide bond" evidence="15">
    <location>
        <begin position="1399"/>
        <end position="1408"/>
    </location>
</feature>
<feature type="domain" description="HYR" evidence="19">
    <location>
        <begin position="778"/>
        <end position="861"/>
    </location>
</feature>
<dbReference type="Pfam" id="PF00084">
    <property type="entry name" value="Sushi"/>
    <property type="match status" value="2"/>
</dbReference>
<feature type="domain" description="Sushi" evidence="20">
    <location>
        <begin position="278"/>
        <end position="337"/>
    </location>
</feature>
<feature type="disulfide bond" evidence="15">
    <location>
        <begin position="1480"/>
        <end position="1489"/>
    </location>
</feature>
<dbReference type="InterPro" id="IPR001881">
    <property type="entry name" value="EGF-like_Ca-bd_dom"/>
</dbReference>
<feature type="disulfide bond" evidence="15">
    <location>
        <begin position="1517"/>
        <end position="1526"/>
    </location>
</feature>
<feature type="domain" description="EGF-like" evidence="18">
    <location>
        <begin position="1567"/>
        <end position="1603"/>
    </location>
</feature>
<dbReference type="EMBL" id="CAJPEX010000013">
    <property type="protein sequence ID" value="CAG0912394.1"/>
    <property type="molecule type" value="Genomic_DNA"/>
</dbReference>
<keyword evidence="9" id="KW-0677">Repeat</keyword>
<evidence type="ECO:0008006" key="23">
    <source>
        <dbReference type="Google" id="ProtNLM"/>
    </source>
</evidence>
<reference evidence="21" key="1">
    <citation type="submission" date="2020-11" db="EMBL/GenBank/DDBJ databases">
        <authorList>
            <person name="Tran Van P."/>
        </authorList>
    </citation>
    <scope>NUCLEOTIDE SEQUENCE</scope>
</reference>
<evidence type="ECO:0000313" key="21">
    <source>
        <dbReference type="EMBL" id="CAD7272242.1"/>
    </source>
</evidence>
<dbReference type="SMART" id="SM00181">
    <property type="entry name" value="EGF"/>
    <property type="match status" value="16"/>
</dbReference>
<dbReference type="SUPFAM" id="SSF49785">
    <property type="entry name" value="Galactose-binding domain-like"/>
    <property type="match status" value="2"/>
</dbReference>
<dbReference type="PROSITE" id="PS50022">
    <property type="entry name" value="FA58C_3"/>
    <property type="match status" value="2"/>
</dbReference>
<dbReference type="PROSITE" id="PS00010">
    <property type="entry name" value="ASX_HYDROXYL"/>
    <property type="match status" value="11"/>
</dbReference>
<name>A0A7R9G924_9CRUS</name>
<feature type="domain" description="HYR" evidence="19">
    <location>
        <begin position="692"/>
        <end position="777"/>
    </location>
</feature>
<dbReference type="InterPro" id="IPR051022">
    <property type="entry name" value="Notch_Cell-Fate_Det"/>
</dbReference>
<keyword evidence="5 15" id="KW-0245">EGF-like domain</keyword>
<evidence type="ECO:0000259" key="20">
    <source>
        <dbReference type="PROSITE" id="PS50923"/>
    </source>
</evidence>
<feature type="domain" description="EGF-like" evidence="18">
    <location>
        <begin position="1605"/>
        <end position="1643"/>
    </location>
</feature>
<keyword evidence="11" id="KW-1133">Transmembrane helix</keyword>
<feature type="disulfide bond" evidence="15">
    <location>
        <begin position="1380"/>
        <end position="1397"/>
    </location>
</feature>
<dbReference type="PROSITE" id="PS50923">
    <property type="entry name" value="SUSHI"/>
    <property type="match status" value="2"/>
</dbReference>
<feature type="disulfide bond" evidence="15">
    <location>
        <begin position="1614"/>
        <end position="1631"/>
    </location>
</feature>
<feature type="domain" description="EGF-like" evidence="18">
    <location>
        <begin position="1244"/>
        <end position="1280"/>
    </location>
</feature>
<dbReference type="FunFam" id="2.10.25.10:FF:000045">
    <property type="entry name" value="Slit guidance ligand 2"/>
    <property type="match status" value="1"/>
</dbReference>
<dbReference type="SMART" id="SM01411">
    <property type="entry name" value="Ephrin_rec_like"/>
    <property type="match status" value="3"/>
</dbReference>
<dbReference type="FunFam" id="2.10.25.10:FF:000143">
    <property type="entry name" value="Protein crumbs 1"/>
    <property type="match status" value="1"/>
</dbReference>
<evidence type="ECO:0000256" key="11">
    <source>
        <dbReference type="ARBA" id="ARBA00022989"/>
    </source>
</evidence>
<dbReference type="PROSITE" id="PS01187">
    <property type="entry name" value="EGF_CA"/>
    <property type="match status" value="6"/>
</dbReference>
<feature type="disulfide bond" evidence="15">
    <location>
        <begin position="1270"/>
        <end position="1279"/>
    </location>
</feature>
<feature type="domain" description="EGF-like" evidence="18">
    <location>
        <begin position="1721"/>
        <end position="1757"/>
    </location>
</feature>
<keyword evidence="10" id="KW-0914">Notch signaling pathway</keyword>
<keyword evidence="7" id="KW-0812">Transmembrane</keyword>
<evidence type="ECO:0000259" key="19">
    <source>
        <dbReference type="PROSITE" id="PS50825"/>
    </source>
</evidence>
<dbReference type="GO" id="GO:0007219">
    <property type="term" value="P:Notch signaling pathway"/>
    <property type="evidence" value="ECO:0007669"/>
    <property type="project" value="UniProtKB-KW"/>
</dbReference>
<evidence type="ECO:0000256" key="3">
    <source>
        <dbReference type="ARBA" id="ARBA00022473"/>
    </source>
</evidence>
<dbReference type="OrthoDB" id="430340at2759"/>
<dbReference type="PROSITE" id="PS01186">
    <property type="entry name" value="EGF_2"/>
    <property type="match status" value="11"/>
</dbReference>
<comment type="caution">
    <text evidence="15">Lacks conserved residue(s) required for the propagation of feature annotation.</text>
</comment>
<sequence>MSFSGFKSIPVRTIPCLPDINECSAAQCDLASTECKNMPGAFHCQCKEGFRPNLDCRPVGDLGLSTGAIPDDAIKVSSEEEGYEKRMVRLNSELGWCGGISTQNSNWVIVDMRAPTILKGFRTRPVNRLDGSIAYASVLRLQYTDDLTDIFREYRAPNGAPVEFRILASNGPSVVNLPISVEARYFRLTLQDYVTAPCLRLELNGCSRQDCSDVNECAKSNGGCDQRCVNSPGSFNCQCSVGFDLYSGNGTAGFIIEDSESGLRDGDIYRINKTCVPKMCPALVAPEHGIMLSVQKMFHFEDRVSFQCDFGYVMNGSPTLQCTAGGTWNGTVPTCEFAKCAALQDDPAGGLTVTLPDIDGDMVPFNENVTIQCSEMGKPMRKTATSVFRQCVYDPKPGFPFDYWLSGAPPGCPRINCGIPPETPGANYGVYIDTRYMSSFFFGCEDTFSLAGQSSLNDNLVRCQEDGTWDFGDLRCEGPVCEDPGRPPDGSQISTSYEQGAEVSFTCDRPGYIPIAPEPIKCLRNPECRSIKPIGITSGKIPDSAINATTQRSNYEAKNVRLNSATGWCAQHEAFTYVSVDLGSVHRAILVKGVVTNDVVGRPTEIRFFYKRKEDENYVVYFPNFNLTARDPGNYGELAMITLPMSVQARFVILGIVSYDKNPCLKFELMGCSDEPEDQRLLGYNMGYPACVDNEPPLFLHCPTSPIQVTRGPNGLEPVNFTEPYATDNSGSVARTEVRPRGFKPPVFVFQDMMVEYLAYDYDGNVAICQINITVPDVTPPSLSCPQSYVIELVEPQESYLVNFRDVINRVNVSDASNETLLTIVPESARITVGAFENVTVVATDSAGNQAVCHFQVSVQPTPCVEWELKPPANGQVNCMPNDEGNGLDCLVSCAKGYRFTDGEIVKTYNCQNRDPWKPNRVVPDCVPEDTELARYDVTAIVTYRSNGVVSDDCMPAYTSLVEQFYETLSSKLSTRCSAINVNMNVTFMDATAFVADDNVVTIEYVLRIAPAVRQPLLYDLCGSTLGLIFDLSVPSTSEVIGPLLNVSAVGNTCPPLRAMTSSVTRGFSCAKGDVLTKVDDVYCPAGSHASDTSCKLCPRGTYQPSLRQSQCQRCPMGTYTREEGSKSLLDCIPVCGFGTYSPSGLVPCLECPRNSYTGEPPSDGFKECQLCPPKTFTYQPAAPGQSFCRSKCRPGTYSETGLEPCASCPRNFFQFSEGMTSCFECASNEMTPEVGSQDRAACSNVECKSDFCENGGLCIAQGHEPRCYCPAGFSGKHCEVDMDDCASEPCYNGGSCTDLPQGYKCTCPDGIYQLIMLNSLDVLPLSKFTFSKVQIVSGFNGAIPPAMPHNKSQLLSVLDRYSGLQCQEEKSDCSRNGTCPERAMCRNLPGVGNFDCLCRAGYTGPDCNVTVNPCTPESGEPPCDNSARCVPLEQGRFKCMCPPGWEGPTCSKNIDDCAEIPCLLGANCTDLVNDFRCDCPAGFSGKRCERKVDLCVASPCSNGKCVDVLFDYSCVCEPGWTGKNCDENIDDCESSPCENNSDCIDEVNGFKCVCDNGYTGSRCQHMIDDCSDDPCQNGATCVDEIDGFTCQCRPGYVGLQCEAEIDECQSNPCNPVGTEECMDMDNMFKCKCRAGFVGQLCETNVDECASNPCLNGGSCTDSIDRFVCNCPPGWSGDRCEDDIGGCTAEPCLNNAECVDLFQDYFCVCPSGTDGKKCEVTPMRCIGSPCMNGGFCRDFGSGLNCSCPTDYSGIGCQYEFDACKENICQNGATCMDNGMGYECKCAPGYTGVNCEEDIPDCTPASCPPAAVCIDLVNDFYCKCPFNLTGEDCRKTINYDYDLYLNDESRSSSASLAVPFSLGPISSMTIAMWVQFTVSDEEGTFFTLYSVG</sequence>
<keyword evidence="4" id="KW-0964">Secreted</keyword>
<feature type="domain" description="EGF-like" evidence="18">
    <location>
        <begin position="1282"/>
        <end position="1318"/>
    </location>
</feature>
<keyword evidence="12" id="KW-0472">Membrane</keyword>
<dbReference type="GO" id="GO:0005509">
    <property type="term" value="F:calcium ion binding"/>
    <property type="evidence" value="ECO:0007669"/>
    <property type="project" value="InterPro"/>
</dbReference>
<dbReference type="FunFam" id="2.10.25.10:FF:000472">
    <property type="entry name" value="Uncharacterized protein, isoform A"/>
    <property type="match status" value="3"/>
</dbReference>
<feature type="disulfide bond" evidence="15">
    <location>
        <begin position="1442"/>
        <end position="1451"/>
    </location>
</feature>
<dbReference type="SMART" id="SM00179">
    <property type="entry name" value="EGF_CA"/>
    <property type="match status" value="16"/>
</dbReference>
<dbReference type="InterPro" id="IPR000152">
    <property type="entry name" value="EGF-type_Asp/Asn_hydroxyl_site"/>
</dbReference>
<dbReference type="Gene3D" id="2.10.70.10">
    <property type="entry name" value="Complement Module, domain 1"/>
    <property type="match status" value="3"/>
</dbReference>
<dbReference type="FunFam" id="2.10.25.10:FF:000122">
    <property type="entry name" value="Protein crumbs homolog 2"/>
    <property type="match status" value="1"/>
</dbReference>
<dbReference type="InterPro" id="IPR000436">
    <property type="entry name" value="Sushi_SCR_CCP_dom"/>
</dbReference>
<keyword evidence="22" id="KW-1185">Reference proteome</keyword>
<accession>A0A7R9G924</accession>
<feature type="disulfide bond" evidence="15">
    <location>
        <begin position="1671"/>
        <end position="1680"/>
    </location>
</feature>
<evidence type="ECO:0000259" key="17">
    <source>
        <dbReference type="PROSITE" id="PS50022"/>
    </source>
</evidence>
<evidence type="ECO:0000256" key="16">
    <source>
        <dbReference type="PROSITE-ProRule" id="PRU00302"/>
    </source>
</evidence>
<feature type="disulfide bond" evidence="15">
    <location>
        <begin position="1555"/>
        <end position="1564"/>
    </location>
</feature>
<keyword evidence="13 15" id="KW-1015">Disulfide bond</keyword>
<dbReference type="PRINTS" id="PR00010">
    <property type="entry name" value="EGFBLOOD"/>
</dbReference>
<dbReference type="FunFam" id="2.10.25.10:FF:000279">
    <property type="entry name" value="Neurogenic locus notch 1"/>
    <property type="match status" value="1"/>
</dbReference>
<dbReference type="SUPFAM" id="SSF57196">
    <property type="entry name" value="EGF/Laminin"/>
    <property type="match status" value="10"/>
</dbReference>
<dbReference type="InterPro" id="IPR011641">
    <property type="entry name" value="Tyr-kin_ephrin_A/B_rcpt-like"/>
</dbReference>
<dbReference type="InterPro" id="IPR035976">
    <property type="entry name" value="Sushi/SCR/CCP_sf"/>
</dbReference>
<feature type="domain" description="EGF-like" evidence="18">
    <location>
        <begin position="1454"/>
        <end position="1490"/>
    </location>
</feature>
<feature type="disulfide bond" evidence="15">
    <location>
        <begin position="1593"/>
        <end position="1602"/>
    </location>
</feature>
<dbReference type="SMART" id="SM00032">
    <property type="entry name" value="CCP"/>
    <property type="match status" value="5"/>
</dbReference>
<dbReference type="FunFam" id="2.10.50.10:FF:000018">
    <property type="entry name" value="Sushi, von Willebrand factor type A, EGF and pentraxin domain-containing 1"/>
    <property type="match status" value="1"/>
</dbReference>
<evidence type="ECO:0000256" key="4">
    <source>
        <dbReference type="ARBA" id="ARBA00022525"/>
    </source>
</evidence>
<dbReference type="PROSITE" id="PS50026">
    <property type="entry name" value="EGF_3"/>
    <property type="match status" value="15"/>
</dbReference>
<comment type="subcellular location">
    <subcellularLocation>
        <location evidence="1">Membrane</location>
        <topology evidence="1">Single-pass type I membrane protein</topology>
    </subcellularLocation>
    <subcellularLocation>
        <location evidence="2">Secreted</location>
    </subcellularLocation>
</comment>
<dbReference type="Pfam" id="PF07645">
    <property type="entry name" value="EGF_CA"/>
    <property type="match status" value="2"/>
</dbReference>
<organism evidence="21">
    <name type="scientific">Notodromas monacha</name>
    <dbReference type="NCBI Taxonomy" id="399045"/>
    <lineage>
        <taxon>Eukaryota</taxon>
        <taxon>Metazoa</taxon>
        <taxon>Ecdysozoa</taxon>
        <taxon>Arthropoda</taxon>
        <taxon>Crustacea</taxon>
        <taxon>Oligostraca</taxon>
        <taxon>Ostracoda</taxon>
        <taxon>Podocopa</taxon>
        <taxon>Podocopida</taxon>
        <taxon>Cypridocopina</taxon>
        <taxon>Cypridoidea</taxon>
        <taxon>Cyprididae</taxon>
        <taxon>Notodromas</taxon>
    </lineage>
</organism>
<dbReference type="InterPro" id="IPR009030">
    <property type="entry name" value="Growth_fac_rcpt_cys_sf"/>
</dbReference>
<feature type="domain" description="F5/8 type C" evidence="17">
    <location>
        <begin position="56"/>
        <end position="206"/>
    </location>
</feature>
<feature type="domain" description="EGF-like" evidence="18">
    <location>
        <begin position="19"/>
        <end position="57"/>
    </location>
</feature>
<dbReference type="Gene3D" id="2.10.50.10">
    <property type="entry name" value="Tumor Necrosis Factor Receptor, subunit A, domain 2"/>
    <property type="match status" value="1"/>
</dbReference>
<dbReference type="InterPro" id="IPR003410">
    <property type="entry name" value="HYR_dom"/>
</dbReference>
<dbReference type="GO" id="GO:0007399">
    <property type="term" value="P:nervous system development"/>
    <property type="evidence" value="ECO:0007669"/>
    <property type="project" value="UniProtKB-ARBA"/>
</dbReference>
<evidence type="ECO:0000313" key="22">
    <source>
        <dbReference type="Proteomes" id="UP000678499"/>
    </source>
</evidence>
<keyword evidence="6 16" id="KW-0768">Sushi</keyword>